<name>A0AAC9NDA1_9BACI</name>
<proteinExistence type="predicted"/>
<accession>A0AAC9NDA1</accession>
<dbReference type="AlphaFoldDB" id="A0AAC9NDA1"/>
<organism evidence="1 2">
    <name type="scientific">Bacillus xiamenensis</name>
    <dbReference type="NCBI Taxonomy" id="1178537"/>
    <lineage>
        <taxon>Bacteria</taxon>
        <taxon>Bacillati</taxon>
        <taxon>Bacillota</taxon>
        <taxon>Bacilli</taxon>
        <taxon>Bacillales</taxon>
        <taxon>Bacillaceae</taxon>
        <taxon>Bacillus</taxon>
    </lineage>
</organism>
<dbReference type="EMBL" id="CP017786">
    <property type="protein sequence ID" value="AOZ90427.1"/>
    <property type="molecule type" value="Genomic_DNA"/>
</dbReference>
<dbReference type="RefSeq" id="WP_008360524.1">
    <property type="nucleotide sequence ID" value="NZ_AMSH01000055.1"/>
</dbReference>
<sequence length="92" mass="10655">MLKKNTSQPSDPNSVFEALSRSADFTNERSHAQDVYYRISYFRSLINGNLLHEQILPLIKQTNGLQTLEKLKERIPKEARSCNPQHVVIFHC</sequence>
<evidence type="ECO:0000313" key="2">
    <source>
        <dbReference type="Proteomes" id="UP000177709"/>
    </source>
</evidence>
<protein>
    <submittedName>
        <fullName evidence="1">Uncharacterized protein</fullName>
    </submittedName>
</protein>
<reference evidence="1 2" key="1">
    <citation type="submission" date="2016-10" db="EMBL/GenBank/DDBJ databases">
        <title>Whole genome sequence of hyper active fibrinolysis bacterium Bacillus pumilus strain VV3 isolated from fermented rice.</title>
        <authorList>
            <person name="Mariadas V.A."/>
            <person name="Vijayaraghavan P."/>
            <person name="Dhandapani V."/>
        </authorList>
    </citation>
    <scope>NUCLEOTIDE SEQUENCE [LARGE SCALE GENOMIC DNA]</scope>
    <source>
        <strain evidence="1 2">VV3</strain>
    </source>
</reference>
<dbReference type="Proteomes" id="UP000177709">
    <property type="component" value="Chromosome"/>
</dbReference>
<gene>
    <name evidence="1" type="ORF">BK049_17895</name>
</gene>
<dbReference type="KEGG" id="bxi:BK049_17895"/>
<evidence type="ECO:0000313" key="1">
    <source>
        <dbReference type="EMBL" id="AOZ90427.1"/>
    </source>
</evidence>